<evidence type="ECO:0000313" key="1">
    <source>
        <dbReference type="EMBL" id="QDH88148.1"/>
    </source>
</evidence>
<sequence length="110" mass="12111">HLFPLSHFALEIASNIVGASLHTERVSLKQASNAEVILRRLHDLISGIHVGCDGSLDVYSIKKLIECNGQLFELVGRLIIEGKEVLDDLENFKSTEDSVKNPEDGNSSVR</sequence>
<reference evidence="1" key="1">
    <citation type="submission" date="2019-05" db="EMBL/GenBank/DDBJ databases">
        <title>Metatranscriptomic reconstruction reveals RNA viruses with the potential to shape carbon cycling in soil.</title>
        <authorList>
            <person name="Starr E.P."/>
            <person name="Nuccio E."/>
            <person name="Pett-Ridge J."/>
            <person name="Banfield J.F."/>
            <person name="Firestone M.K."/>
        </authorList>
    </citation>
    <scope>NUCLEOTIDE SEQUENCE</scope>
    <source>
        <strain evidence="1">H2_Rhizo_Litter_49_scaffold_1315</strain>
    </source>
</reference>
<feature type="non-terminal residue" evidence="1">
    <location>
        <position position="1"/>
    </location>
</feature>
<name>A0A514D3F9_9VIRU</name>
<proteinExistence type="predicted"/>
<protein>
    <submittedName>
        <fullName evidence="1">Uncharacterized protein</fullName>
    </submittedName>
</protein>
<accession>A0A514D3F9</accession>
<organism evidence="1">
    <name type="scientific">Leviviridae sp</name>
    <dbReference type="NCBI Taxonomy" id="2027243"/>
    <lineage>
        <taxon>Viruses</taxon>
        <taxon>Riboviria</taxon>
        <taxon>Orthornavirae</taxon>
        <taxon>Lenarviricota</taxon>
        <taxon>Leviviricetes</taxon>
        <taxon>Norzivirales</taxon>
        <taxon>Fiersviridae</taxon>
    </lineage>
</organism>
<gene>
    <name evidence="1" type="ORF">H2RhizoLitter491315_000004</name>
</gene>
<dbReference type="EMBL" id="MN033881">
    <property type="protein sequence ID" value="QDH88148.1"/>
    <property type="molecule type" value="Genomic_RNA"/>
</dbReference>